<accession>A0A6P1TAA7</accession>
<proteinExistence type="predicted"/>
<dbReference type="Proteomes" id="UP000563601">
    <property type="component" value="Unassembled WGS sequence"/>
</dbReference>
<evidence type="ECO:0000256" key="1">
    <source>
        <dbReference type="SAM" id="Phobius"/>
    </source>
</evidence>
<reference evidence="3 4" key="1">
    <citation type="submission" date="2020-01" db="EMBL/GenBank/DDBJ databases">
        <title>The possibility of degradation of plastic by Microbulbifer hydrolyticus IRE-31.</title>
        <authorList>
            <person name="Liu L."/>
        </authorList>
    </citation>
    <scope>NUCLEOTIDE SEQUENCE [LARGE SCALE GENOMIC DNA]</scope>
    <source>
        <strain evidence="3 4">IRE-31</strain>
    </source>
</reference>
<keyword evidence="1" id="KW-0472">Membrane</keyword>
<protein>
    <submittedName>
        <fullName evidence="2">Uncharacterized protein</fullName>
    </submittedName>
</protein>
<evidence type="ECO:0000313" key="5">
    <source>
        <dbReference type="Proteomes" id="UP000563601"/>
    </source>
</evidence>
<dbReference type="AlphaFoldDB" id="A0A6P1TAA7"/>
<evidence type="ECO:0000313" key="4">
    <source>
        <dbReference type="Proteomes" id="UP000464675"/>
    </source>
</evidence>
<feature type="transmembrane region" description="Helical" evidence="1">
    <location>
        <begin position="54"/>
        <end position="72"/>
    </location>
</feature>
<dbReference type="EMBL" id="JACHHR010000001">
    <property type="protein sequence ID" value="MBB5210892.1"/>
    <property type="molecule type" value="Genomic_DNA"/>
</dbReference>
<dbReference type="EMBL" id="CP047491">
    <property type="protein sequence ID" value="QHQ38685.1"/>
    <property type="molecule type" value="Genomic_DNA"/>
</dbReference>
<dbReference type="RefSeq" id="WP_161858013.1">
    <property type="nucleotide sequence ID" value="NZ_CP047491.1"/>
</dbReference>
<reference evidence="2 5" key="2">
    <citation type="submission" date="2020-08" db="EMBL/GenBank/DDBJ databases">
        <title>Genomic Encyclopedia of Type Strains, Phase IV (KMG-IV): sequencing the most valuable type-strain genomes for metagenomic binning, comparative biology and taxonomic classification.</title>
        <authorList>
            <person name="Goeker M."/>
        </authorList>
    </citation>
    <scope>NUCLEOTIDE SEQUENCE [LARGE SCALE GENOMIC DNA]</scope>
    <source>
        <strain evidence="2 5">DSM 11525</strain>
    </source>
</reference>
<gene>
    <name evidence="3" type="ORF">GTQ55_06570</name>
    <name evidence="2" type="ORF">HNQ53_001080</name>
</gene>
<feature type="transmembrane region" description="Helical" evidence="1">
    <location>
        <begin position="92"/>
        <end position="115"/>
    </location>
</feature>
<dbReference type="Proteomes" id="UP000464675">
    <property type="component" value="Chromosome"/>
</dbReference>
<name>A0A6P1TAA7_9GAMM</name>
<keyword evidence="1" id="KW-1133">Transmembrane helix</keyword>
<evidence type="ECO:0000313" key="3">
    <source>
        <dbReference type="EMBL" id="QHQ38685.1"/>
    </source>
</evidence>
<feature type="transmembrane region" description="Helical" evidence="1">
    <location>
        <begin position="12"/>
        <end position="33"/>
    </location>
</feature>
<organism evidence="2 5">
    <name type="scientific">Microbulbifer hydrolyticus</name>
    <dbReference type="NCBI Taxonomy" id="48074"/>
    <lineage>
        <taxon>Bacteria</taxon>
        <taxon>Pseudomonadati</taxon>
        <taxon>Pseudomonadota</taxon>
        <taxon>Gammaproteobacteria</taxon>
        <taxon>Cellvibrionales</taxon>
        <taxon>Microbulbiferaceae</taxon>
        <taxon>Microbulbifer</taxon>
    </lineage>
</organism>
<evidence type="ECO:0000313" key="2">
    <source>
        <dbReference type="EMBL" id="MBB5210892.1"/>
    </source>
</evidence>
<keyword evidence="1" id="KW-0812">Transmembrane</keyword>
<sequence>MEVQEFELQVSSLRIAVLAFLMISPVIYSSFLAALKIEPDFRAKYVLWSAMKTYGVWFIIFLVLIFTPALLWGLEGKISERVFIQLTHPQSIFTTFFNYFLGLIAICASILVPIWELRRCENQRV</sequence>
<keyword evidence="4" id="KW-1185">Reference proteome</keyword>